<reference evidence="3 4" key="1">
    <citation type="submission" date="2016-10" db="EMBL/GenBank/DDBJ databases">
        <authorList>
            <person name="de Groot N.N."/>
        </authorList>
    </citation>
    <scope>NUCLEOTIDE SEQUENCE [LARGE SCALE GENOMIC DNA]</scope>
    <source>
        <strain evidence="3 4">AB35.6</strain>
    </source>
</reference>
<accession>A0A1H4MHI6</accession>
<keyword evidence="2" id="KW-0812">Transmembrane</keyword>
<feature type="region of interest" description="Disordered" evidence="1">
    <location>
        <begin position="187"/>
        <end position="210"/>
    </location>
</feature>
<dbReference type="Gene3D" id="2.30.30.60">
    <property type="match status" value="1"/>
</dbReference>
<dbReference type="GO" id="GO:0008381">
    <property type="term" value="F:mechanosensitive monoatomic ion channel activity"/>
    <property type="evidence" value="ECO:0007669"/>
    <property type="project" value="InterPro"/>
</dbReference>
<proteinExistence type="predicted"/>
<gene>
    <name evidence="3" type="ORF">SAMN05443244_1935</name>
</gene>
<feature type="transmembrane region" description="Helical" evidence="2">
    <location>
        <begin position="489"/>
        <end position="508"/>
    </location>
</feature>
<evidence type="ECO:0000256" key="2">
    <source>
        <dbReference type="SAM" id="Phobius"/>
    </source>
</evidence>
<keyword evidence="2" id="KW-1133">Transmembrane helix</keyword>
<feature type="transmembrane region" description="Helical" evidence="2">
    <location>
        <begin position="449"/>
        <end position="469"/>
    </location>
</feature>
<evidence type="ECO:0000256" key="1">
    <source>
        <dbReference type="SAM" id="MobiDB-lite"/>
    </source>
</evidence>
<feature type="region of interest" description="Disordered" evidence="1">
    <location>
        <begin position="49"/>
        <end position="69"/>
    </location>
</feature>
<protein>
    <submittedName>
        <fullName evidence="3">Small-conductance mechanosensitive channel</fullName>
    </submittedName>
</protein>
<dbReference type="InterPro" id="IPR023408">
    <property type="entry name" value="MscS_beta-dom_sf"/>
</dbReference>
<dbReference type="AlphaFoldDB" id="A0A1H4MHI6"/>
<evidence type="ECO:0000313" key="3">
    <source>
        <dbReference type="EMBL" id="SEB82383.1"/>
    </source>
</evidence>
<evidence type="ECO:0000313" key="4">
    <source>
        <dbReference type="Proteomes" id="UP000182409"/>
    </source>
</evidence>
<dbReference type="PANTHER" id="PTHR30221">
    <property type="entry name" value="SMALL-CONDUCTANCE MECHANOSENSITIVE CHANNEL"/>
    <property type="match status" value="1"/>
</dbReference>
<name>A0A1H4MHI6_9BACT</name>
<dbReference type="EMBL" id="FNSD01000001">
    <property type="protein sequence ID" value="SEB82383.1"/>
    <property type="molecule type" value="Genomic_DNA"/>
</dbReference>
<sequence length="731" mass="77622">MRRRQGVYPYGMGIASSVFVKRAGLVAALLCFPAALSLPRVTMAATQAPASPPAAGTAASTEASHTAPTVSVPAASGAATTTAAAPTAPAKSAASAPAALTLPQQIAALPKLDNAGIDVSARSKEILDHLNDVLRFYRGAAAQIQKIGEPSDVLYSEQLRQQSTQIAQLAFQAAGNEAALLAKLSGGAVAPSPNSGSDNAPAGDEPPAPTQAQRIAAFRATTQARLADLTAQDAALDKQIQTAKAKELPALRQKDEQIEGQLELQKAMLEALGKVASMAQAQTSTGLAGDIQRLLRAAPELSSAAANKPLAPPPIESLAAERDSGVSTQAVNLFQLLAARTSIDDMTREVDALTKQASSMREPVVNLLKSTIAQGDAAMQAAPDATASDAQTLAATRKRYDTLATTFRVLSTAVIPLSQEMVMLEQTRSNLQSWRAAVNAEYSTVLRSLLLRVLTIALALLALFIASYVWKRLTVKYISDLRRRRQIMLIRRAVLGFLGGLIVIFGFVTQFSSLATFAGFITAGIAVGLQTILLSVAAYFFIIGRYGVRVGDRISVAGVTGDVVEVGLVRFYMMELTGTGTELHPTGRVAVFANSILFQSGTPLYKQMPGTEYAWHELTVRLKPDTDYRPATEAVLHAVQTTYDSYRALIEKQHHTVETWMDTALEAPHIEPRLQLAENGLQYAVLFPVEIKDAATTDEKIVHLLLDAMASNAAIKDAIAAPPTVKAVIKG</sequence>
<dbReference type="Proteomes" id="UP000182409">
    <property type="component" value="Unassembled WGS sequence"/>
</dbReference>
<keyword evidence="2" id="KW-0472">Membrane</keyword>
<dbReference type="PANTHER" id="PTHR30221:SF1">
    <property type="entry name" value="SMALL-CONDUCTANCE MECHANOSENSITIVE CHANNEL"/>
    <property type="match status" value="1"/>
</dbReference>
<feature type="transmembrane region" description="Helical" evidence="2">
    <location>
        <begin position="514"/>
        <end position="543"/>
    </location>
</feature>
<organism evidence="3 4">
    <name type="scientific">Terriglobus roseus</name>
    <dbReference type="NCBI Taxonomy" id="392734"/>
    <lineage>
        <taxon>Bacteria</taxon>
        <taxon>Pseudomonadati</taxon>
        <taxon>Acidobacteriota</taxon>
        <taxon>Terriglobia</taxon>
        <taxon>Terriglobales</taxon>
        <taxon>Acidobacteriaceae</taxon>
        <taxon>Terriglobus</taxon>
    </lineage>
</organism>
<dbReference type="InterPro" id="IPR045275">
    <property type="entry name" value="MscS_archaea/bacteria_type"/>
</dbReference>